<name>A0A2S5B6Z5_9BASI</name>
<evidence type="ECO:0000256" key="3">
    <source>
        <dbReference type="ARBA" id="ARBA00022692"/>
    </source>
</evidence>
<keyword evidence="7" id="KW-0449">Lipoprotein</keyword>
<evidence type="ECO:0000256" key="8">
    <source>
        <dbReference type="ARBA" id="ARBA00023315"/>
    </source>
</evidence>
<keyword evidence="2 10" id="KW-0808">Transferase</keyword>
<reference evidence="13 14" key="1">
    <citation type="journal article" date="2018" name="Front. Microbiol.">
        <title>Prospects for Fungal Bioremediation of Acidic Radioactive Waste Sites: Characterization and Genome Sequence of Rhodotorula taiwanensis MD1149.</title>
        <authorList>
            <person name="Tkavc R."/>
            <person name="Matrosova V.Y."/>
            <person name="Grichenko O.E."/>
            <person name="Gostincar C."/>
            <person name="Volpe R.P."/>
            <person name="Klimenkova P."/>
            <person name="Gaidamakova E.K."/>
            <person name="Zhou C.E."/>
            <person name="Stewart B.J."/>
            <person name="Lyman M.G."/>
            <person name="Malfatti S.A."/>
            <person name="Rubinfeld B."/>
            <person name="Courtot M."/>
            <person name="Singh J."/>
            <person name="Dalgard C.L."/>
            <person name="Hamilton T."/>
            <person name="Frey K.G."/>
            <person name="Gunde-Cimerman N."/>
            <person name="Dugan L."/>
            <person name="Daly M.J."/>
        </authorList>
    </citation>
    <scope>NUCLEOTIDE SEQUENCE [LARGE SCALE GENOMIC DNA]</scope>
    <source>
        <strain evidence="13 14">MD1149</strain>
    </source>
</reference>
<dbReference type="EMBL" id="PJQD01000048">
    <property type="protein sequence ID" value="POY72554.1"/>
    <property type="molecule type" value="Genomic_DNA"/>
</dbReference>
<comment type="catalytic activity">
    <reaction evidence="9 10">
        <text>L-cysteinyl-[protein] + hexadecanoyl-CoA = S-hexadecanoyl-L-cysteinyl-[protein] + CoA</text>
        <dbReference type="Rhea" id="RHEA:36683"/>
        <dbReference type="Rhea" id="RHEA-COMP:10131"/>
        <dbReference type="Rhea" id="RHEA-COMP:11032"/>
        <dbReference type="ChEBI" id="CHEBI:29950"/>
        <dbReference type="ChEBI" id="CHEBI:57287"/>
        <dbReference type="ChEBI" id="CHEBI:57379"/>
        <dbReference type="ChEBI" id="CHEBI:74151"/>
        <dbReference type="EC" id="2.3.1.225"/>
    </reaction>
</comment>
<gene>
    <name evidence="13" type="ORF">BMF94_4381</name>
</gene>
<keyword evidence="5 10" id="KW-0472">Membrane</keyword>
<feature type="transmembrane region" description="Helical" evidence="10">
    <location>
        <begin position="36"/>
        <end position="57"/>
    </location>
</feature>
<dbReference type="InterPro" id="IPR039859">
    <property type="entry name" value="PFA4/ZDH16/20/ERF2-like"/>
</dbReference>
<accession>A0A2S5B6Z5</accession>
<dbReference type="Pfam" id="PF01529">
    <property type="entry name" value="DHHC"/>
    <property type="match status" value="1"/>
</dbReference>
<comment type="caution">
    <text evidence="13">The sequence shown here is derived from an EMBL/GenBank/DDBJ whole genome shotgun (WGS) entry which is preliminary data.</text>
</comment>
<evidence type="ECO:0000256" key="7">
    <source>
        <dbReference type="ARBA" id="ARBA00023288"/>
    </source>
</evidence>
<dbReference type="Proteomes" id="UP000237144">
    <property type="component" value="Unassembled WGS sequence"/>
</dbReference>
<keyword evidence="4 10" id="KW-1133">Transmembrane helix</keyword>
<feature type="domain" description="Palmitoyltransferase DHHC" evidence="12">
    <location>
        <begin position="203"/>
        <end position="320"/>
    </location>
</feature>
<evidence type="ECO:0000259" key="12">
    <source>
        <dbReference type="Pfam" id="PF01529"/>
    </source>
</evidence>
<keyword evidence="14" id="KW-1185">Reference proteome</keyword>
<feature type="transmembrane region" description="Helical" evidence="10">
    <location>
        <begin position="284"/>
        <end position="305"/>
    </location>
</feature>
<proteinExistence type="inferred from homology"/>
<keyword evidence="6" id="KW-0564">Palmitate</keyword>
<feature type="transmembrane region" description="Helical" evidence="10">
    <location>
        <begin position="77"/>
        <end position="95"/>
    </location>
</feature>
<dbReference type="AlphaFoldDB" id="A0A2S5B6Z5"/>
<organism evidence="13 14">
    <name type="scientific">Rhodotorula taiwanensis</name>
    <dbReference type="NCBI Taxonomy" id="741276"/>
    <lineage>
        <taxon>Eukaryota</taxon>
        <taxon>Fungi</taxon>
        <taxon>Dikarya</taxon>
        <taxon>Basidiomycota</taxon>
        <taxon>Pucciniomycotina</taxon>
        <taxon>Microbotryomycetes</taxon>
        <taxon>Sporidiobolales</taxon>
        <taxon>Sporidiobolaceae</taxon>
        <taxon>Rhodotorula</taxon>
    </lineage>
</organism>
<dbReference type="OrthoDB" id="9909019at2759"/>
<evidence type="ECO:0000256" key="2">
    <source>
        <dbReference type="ARBA" id="ARBA00022679"/>
    </source>
</evidence>
<evidence type="ECO:0000256" key="6">
    <source>
        <dbReference type="ARBA" id="ARBA00023139"/>
    </source>
</evidence>
<evidence type="ECO:0000256" key="10">
    <source>
        <dbReference type="RuleBase" id="RU079119"/>
    </source>
</evidence>
<feature type="region of interest" description="Disordered" evidence="11">
    <location>
        <begin position="131"/>
        <end position="180"/>
    </location>
</feature>
<keyword evidence="3 10" id="KW-0812">Transmembrane</keyword>
<dbReference type="GO" id="GO:0016020">
    <property type="term" value="C:membrane"/>
    <property type="evidence" value="ECO:0007669"/>
    <property type="project" value="UniProtKB-SubCell"/>
</dbReference>
<evidence type="ECO:0000256" key="4">
    <source>
        <dbReference type="ARBA" id="ARBA00022989"/>
    </source>
</evidence>
<protein>
    <recommendedName>
        <fullName evidence="10">Palmitoyltransferase</fullName>
        <ecNumber evidence="10">2.3.1.225</ecNumber>
    </recommendedName>
</protein>
<dbReference type="EC" id="2.3.1.225" evidence="10"/>
<dbReference type="GO" id="GO:0019706">
    <property type="term" value="F:protein-cysteine S-palmitoyltransferase activity"/>
    <property type="evidence" value="ECO:0007669"/>
    <property type="project" value="UniProtKB-EC"/>
</dbReference>
<dbReference type="PANTHER" id="PTHR12246">
    <property type="entry name" value="PALMITOYLTRANSFERASE ZDHHC16"/>
    <property type="match status" value="1"/>
</dbReference>
<evidence type="ECO:0000256" key="11">
    <source>
        <dbReference type="SAM" id="MobiDB-lite"/>
    </source>
</evidence>
<evidence type="ECO:0000256" key="5">
    <source>
        <dbReference type="ARBA" id="ARBA00023136"/>
    </source>
</evidence>
<comment type="similarity">
    <text evidence="10">Belongs to the DHHC palmitoyltransferase family.</text>
</comment>
<comment type="subcellular location">
    <subcellularLocation>
        <location evidence="1">Membrane</location>
        <topology evidence="1">Multi-pass membrane protein</topology>
    </subcellularLocation>
</comment>
<keyword evidence="8 10" id="KW-0012">Acyltransferase</keyword>
<evidence type="ECO:0000256" key="9">
    <source>
        <dbReference type="ARBA" id="ARBA00048048"/>
    </source>
</evidence>
<sequence>MLGCGTAVAAAGRCVNHGFLRFERIVSRRLDRATKALGPVFVAIALVLIGTCAFVFFEAVFPERFLQPTTPRWRTAVGGLWSIYLSLMFSFHYYIAIATPPGAPTDPLPARRPRQLPLVGRLFLRIVSPSNTASASRPDHRPEQPPRRERQVKSDEKLVSGGSHLSRRSPSHSPTNSQIEYDRREGRYARTCKKCPPLPSGQRSPKPERTHHCSVCSQCVLKFDHHCPWIKGCVGLHNERSFMLFLVYFSIACLFAAWWGFAPAKKALYLTTSGERWLYRTPRLFMLLSEVLSSVMGIAVLIMSLSQLLLVIRAQTNVESNDNSWYRKVAEARGRKYLNPYDLGWRANLSEFFNVGTEAEARHHWTALLLPVALPPASDGWSWRKRQNWQRYAMAAEDELTDEEQASEGEEFD</sequence>
<evidence type="ECO:0000313" key="13">
    <source>
        <dbReference type="EMBL" id="POY72554.1"/>
    </source>
</evidence>
<comment type="domain">
    <text evidence="10">The DHHC domain is required for palmitoyltransferase activity.</text>
</comment>
<evidence type="ECO:0000256" key="1">
    <source>
        <dbReference type="ARBA" id="ARBA00004141"/>
    </source>
</evidence>
<dbReference type="PROSITE" id="PS50216">
    <property type="entry name" value="DHHC"/>
    <property type="match status" value="1"/>
</dbReference>
<dbReference type="InterPro" id="IPR001594">
    <property type="entry name" value="Palmitoyltrfase_DHHC"/>
</dbReference>
<feature type="compositionally biased region" description="Basic and acidic residues" evidence="11">
    <location>
        <begin position="137"/>
        <end position="158"/>
    </location>
</feature>
<evidence type="ECO:0000313" key="14">
    <source>
        <dbReference type="Proteomes" id="UP000237144"/>
    </source>
</evidence>
<feature type="transmembrane region" description="Helical" evidence="10">
    <location>
        <begin position="242"/>
        <end position="264"/>
    </location>
</feature>